<feature type="region of interest" description="Disordered" evidence="1">
    <location>
        <begin position="100"/>
        <end position="128"/>
    </location>
</feature>
<accession>A0A9X0UBC7</accession>
<feature type="transmembrane region" description="Helical" evidence="2">
    <location>
        <begin position="43"/>
        <end position="68"/>
    </location>
</feature>
<reference evidence="3" key="1">
    <citation type="submission" date="2020-08" db="EMBL/GenBank/DDBJ databases">
        <authorList>
            <person name="Hu Y."/>
            <person name="Nguyen S.V."/>
            <person name="Li F."/>
            <person name="Fanning S."/>
        </authorList>
    </citation>
    <scope>NUCLEOTIDE SEQUENCE</scope>
    <source>
        <strain evidence="3">SYSU D8009</strain>
    </source>
</reference>
<feature type="transmembrane region" description="Helical" evidence="2">
    <location>
        <begin position="74"/>
        <end position="96"/>
    </location>
</feature>
<dbReference type="AlphaFoldDB" id="A0A9X0UBC7"/>
<dbReference type="EMBL" id="JACOMF010000001">
    <property type="protein sequence ID" value="MBC4013812.1"/>
    <property type="molecule type" value="Genomic_DNA"/>
</dbReference>
<comment type="caution">
    <text evidence="3">The sequence shown here is derived from an EMBL/GenBank/DDBJ whole genome shotgun (WGS) entry which is preliminary data.</text>
</comment>
<proteinExistence type="predicted"/>
<dbReference type="RefSeq" id="WP_186768582.1">
    <property type="nucleotide sequence ID" value="NZ_JACOMF010000001.1"/>
</dbReference>
<keyword evidence="2" id="KW-0812">Transmembrane</keyword>
<evidence type="ECO:0000313" key="4">
    <source>
        <dbReference type="Proteomes" id="UP000600101"/>
    </source>
</evidence>
<organism evidence="3 4">
    <name type="scientific">Siccirubricoccus deserti</name>
    <dbReference type="NCBI Taxonomy" id="2013562"/>
    <lineage>
        <taxon>Bacteria</taxon>
        <taxon>Pseudomonadati</taxon>
        <taxon>Pseudomonadota</taxon>
        <taxon>Alphaproteobacteria</taxon>
        <taxon>Acetobacterales</taxon>
        <taxon>Roseomonadaceae</taxon>
        <taxon>Siccirubricoccus</taxon>
    </lineage>
</organism>
<keyword evidence="4" id="KW-1185">Reference proteome</keyword>
<protein>
    <submittedName>
        <fullName evidence="3">Uncharacterized protein</fullName>
    </submittedName>
</protein>
<evidence type="ECO:0000256" key="1">
    <source>
        <dbReference type="SAM" id="MobiDB-lite"/>
    </source>
</evidence>
<evidence type="ECO:0000313" key="3">
    <source>
        <dbReference type="EMBL" id="MBC4013812.1"/>
    </source>
</evidence>
<keyword evidence="2" id="KW-0472">Membrane</keyword>
<keyword evidence="2" id="KW-1133">Transmembrane helix</keyword>
<evidence type="ECO:0000256" key="2">
    <source>
        <dbReference type="SAM" id="Phobius"/>
    </source>
</evidence>
<sequence>MAEQRQPPFVVDPRRLYEVGRDGTPRTDTAEPPEWLGPRHLRLLGWAALGAGLTGGLAALSVACLALGARLWAAGFALAVVAASPLLVLGPVLDWWRHRRPRRQRHRSRPEGFPESGPSLDGFHPHRE</sequence>
<gene>
    <name evidence="3" type="ORF">H7965_00630</name>
</gene>
<dbReference type="Proteomes" id="UP000600101">
    <property type="component" value="Unassembled WGS sequence"/>
</dbReference>
<name>A0A9X0UBC7_9PROT</name>